<dbReference type="InterPro" id="IPR006665">
    <property type="entry name" value="OmpA-like"/>
</dbReference>
<accession>A0AAJ1EYY2</accession>
<dbReference type="GO" id="GO:0009279">
    <property type="term" value="C:cell outer membrane"/>
    <property type="evidence" value="ECO:0007669"/>
    <property type="project" value="UniProtKB-SubCell"/>
</dbReference>
<dbReference type="EMBL" id="JAKUDL010000005">
    <property type="protein sequence ID" value="MCH4295534.1"/>
    <property type="molecule type" value="Genomic_DNA"/>
</dbReference>
<dbReference type="InterPro" id="IPR050330">
    <property type="entry name" value="Bact_OuterMem_StrucFunc"/>
</dbReference>
<dbReference type="RefSeq" id="WP_240591724.1">
    <property type="nucleotide sequence ID" value="NZ_JAKUDL010000005.1"/>
</dbReference>
<sequence length="188" mass="20347">MDPWLKGCLLLLCLYGPWVQANSDKDGDGVPDFKDACPGTPAGSKVGANGCAVQPSFSSPLCLMTSDNQPFPADCNHAEIPSVYFEFGSAFVPFEDAAMLARLADSVREQKVSLLLKGHTDIIGKDDVNRRLSLARAENVAAVLSGDFGIERARIRLESCGDSEPVASNETEYGRQQNRRVDILIIVE</sequence>
<evidence type="ECO:0000256" key="2">
    <source>
        <dbReference type="ARBA" id="ARBA00023136"/>
    </source>
</evidence>
<organism evidence="5 6">
    <name type="scientific">Shewanella zhuhaiensis</name>
    <dbReference type="NCBI Taxonomy" id="2919576"/>
    <lineage>
        <taxon>Bacteria</taxon>
        <taxon>Pseudomonadati</taxon>
        <taxon>Pseudomonadota</taxon>
        <taxon>Gammaproteobacteria</taxon>
        <taxon>Alteromonadales</taxon>
        <taxon>Shewanellaceae</taxon>
        <taxon>Shewanella</taxon>
    </lineage>
</organism>
<dbReference type="CDD" id="cd07185">
    <property type="entry name" value="OmpA_C-like"/>
    <property type="match status" value="1"/>
</dbReference>
<dbReference type="PRINTS" id="PR01021">
    <property type="entry name" value="OMPADOMAIN"/>
</dbReference>
<keyword evidence="6" id="KW-1185">Reference proteome</keyword>
<dbReference type="Pfam" id="PF00691">
    <property type="entry name" value="OmpA"/>
    <property type="match status" value="1"/>
</dbReference>
<dbReference type="SUPFAM" id="SSF103088">
    <property type="entry name" value="OmpA-like"/>
    <property type="match status" value="1"/>
</dbReference>
<evidence type="ECO:0000313" key="6">
    <source>
        <dbReference type="Proteomes" id="UP001297581"/>
    </source>
</evidence>
<comment type="subcellular location">
    <subcellularLocation>
        <location evidence="1">Cell outer membrane</location>
    </subcellularLocation>
</comment>
<evidence type="ECO:0000259" key="4">
    <source>
        <dbReference type="PROSITE" id="PS51123"/>
    </source>
</evidence>
<dbReference type="SUPFAM" id="SSF103647">
    <property type="entry name" value="TSP type-3 repeat"/>
    <property type="match status" value="1"/>
</dbReference>
<keyword evidence="2 3" id="KW-0472">Membrane</keyword>
<reference evidence="5 6" key="1">
    <citation type="submission" date="2022-02" db="EMBL/GenBank/DDBJ databases">
        <title>The genome sequence of Shewanella sp. 3B26.</title>
        <authorList>
            <person name="Du J."/>
        </authorList>
    </citation>
    <scope>NUCLEOTIDE SEQUENCE [LARGE SCALE GENOMIC DNA]</scope>
    <source>
        <strain evidence="5 6">3B26</strain>
    </source>
</reference>
<protein>
    <submittedName>
        <fullName evidence="5">OmpA family protein</fullName>
    </submittedName>
</protein>
<dbReference type="Proteomes" id="UP001297581">
    <property type="component" value="Unassembled WGS sequence"/>
</dbReference>
<dbReference type="GO" id="GO:0005509">
    <property type="term" value="F:calcium ion binding"/>
    <property type="evidence" value="ECO:0007669"/>
    <property type="project" value="InterPro"/>
</dbReference>
<proteinExistence type="predicted"/>
<dbReference type="InterPro" id="IPR036737">
    <property type="entry name" value="OmpA-like_sf"/>
</dbReference>
<dbReference type="InterPro" id="IPR006664">
    <property type="entry name" value="OMP_bac"/>
</dbReference>
<evidence type="ECO:0000256" key="3">
    <source>
        <dbReference type="PROSITE-ProRule" id="PRU00473"/>
    </source>
</evidence>
<dbReference type="PROSITE" id="PS51123">
    <property type="entry name" value="OMPA_2"/>
    <property type="match status" value="1"/>
</dbReference>
<dbReference type="InterPro" id="IPR028974">
    <property type="entry name" value="TSP_type-3_rpt"/>
</dbReference>
<dbReference type="Gene3D" id="3.30.1330.60">
    <property type="entry name" value="OmpA-like domain"/>
    <property type="match status" value="1"/>
</dbReference>
<feature type="domain" description="OmpA-like" evidence="4">
    <location>
        <begin position="72"/>
        <end position="188"/>
    </location>
</feature>
<comment type="caution">
    <text evidence="5">The sequence shown here is derived from an EMBL/GenBank/DDBJ whole genome shotgun (WGS) entry which is preliminary data.</text>
</comment>
<name>A0AAJ1EYY2_9GAMM</name>
<dbReference type="AlphaFoldDB" id="A0AAJ1EYY2"/>
<gene>
    <name evidence="5" type="ORF">MJ923_14595</name>
</gene>
<dbReference type="PANTHER" id="PTHR30329:SF20">
    <property type="entry name" value="EXPORTED PROTEIN"/>
    <property type="match status" value="1"/>
</dbReference>
<evidence type="ECO:0000256" key="1">
    <source>
        <dbReference type="ARBA" id="ARBA00004442"/>
    </source>
</evidence>
<evidence type="ECO:0000313" key="5">
    <source>
        <dbReference type="EMBL" id="MCH4295534.1"/>
    </source>
</evidence>
<dbReference type="PANTHER" id="PTHR30329">
    <property type="entry name" value="STATOR ELEMENT OF FLAGELLAR MOTOR COMPLEX"/>
    <property type="match status" value="1"/>
</dbReference>